<feature type="domain" description="GH16" evidence="2">
    <location>
        <begin position="71"/>
        <end position="322"/>
    </location>
</feature>
<name>A0A8J2TAP7_ZYGB2</name>
<dbReference type="GO" id="GO:0005975">
    <property type="term" value="P:carbohydrate metabolic process"/>
    <property type="evidence" value="ECO:0007669"/>
    <property type="project" value="InterPro"/>
</dbReference>
<gene>
    <name evidence="3" type="ORF">BN860_02454g</name>
</gene>
<dbReference type="CDD" id="cd02183">
    <property type="entry name" value="GH16_fungal_CRH1_transglycosylase"/>
    <property type="match status" value="1"/>
</dbReference>
<dbReference type="SUPFAM" id="SSF49899">
    <property type="entry name" value="Concanavalin A-like lectins/glucanases"/>
    <property type="match status" value="1"/>
</dbReference>
<dbReference type="OrthoDB" id="4781at2759"/>
<dbReference type="InterPro" id="IPR000757">
    <property type="entry name" value="Beta-glucanase-like"/>
</dbReference>
<dbReference type="InterPro" id="IPR013320">
    <property type="entry name" value="ConA-like_dom_sf"/>
</dbReference>
<organism evidence="3 4">
    <name type="scientific">Zygosaccharomyces bailii (strain CLIB 213 / ATCC 58445 / CBS 680 / BCRC 21525 / NBRC 1098 / NCYC 1416 / NRRL Y-2227)</name>
    <dbReference type="NCBI Taxonomy" id="1333698"/>
    <lineage>
        <taxon>Eukaryota</taxon>
        <taxon>Fungi</taxon>
        <taxon>Dikarya</taxon>
        <taxon>Ascomycota</taxon>
        <taxon>Saccharomycotina</taxon>
        <taxon>Saccharomycetes</taxon>
        <taxon>Saccharomycetales</taxon>
        <taxon>Saccharomycetaceae</taxon>
        <taxon>Zygosaccharomyces</taxon>
    </lineage>
</organism>
<dbReference type="InterPro" id="IPR050546">
    <property type="entry name" value="Glycosyl_Hydrlase_16"/>
</dbReference>
<dbReference type="PANTHER" id="PTHR10963">
    <property type="entry name" value="GLYCOSYL HYDROLASE-RELATED"/>
    <property type="match status" value="1"/>
</dbReference>
<keyword evidence="1" id="KW-0732">Signal</keyword>
<dbReference type="EMBL" id="HG316462">
    <property type="protein sequence ID" value="CDF90995.1"/>
    <property type="molecule type" value="Genomic_DNA"/>
</dbReference>
<dbReference type="Pfam" id="PF00722">
    <property type="entry name" value="Glyco_hydro_16"/>
    <property type="match status" value="1"/>
</dbReference>
<dbReference type="GO" id="GO:0031505">
    <property type="term" value="P:fungal-type cell wall organization"/>
    <property type="evidence" value="ECO:0007669"/>
    <property type="project" value="TreeGrafter"/>
</dbReference>
<dbReference type="AlphaFoldDB" id="A0A8J2TAP7"/>
<reference evidence="4" key="1">
    <citation type="journal article" date="2013" name="Genome Announc.">
        <title>Genome sequence of the food spoilage yeast Zygosaccharomyces bailii CLIB 213(T).</title>
        <authorList>
            <person name="Galeote V."/>
            <person name="Bigey F."/>
            <person name="Devillers H."/>
            <person name="Neuveglise C."/>
            <person name="Dequin S."/>
        </authorList>
    </citation>
    <scope>NUCLEOTIDE SEQUENCE [LARGE SCALE GENOMIC DNA]</scope>
    <source>
        <strain evidence="4">CLIB 213 / ATCC 58445 / CBS 680 / CCRC 21525 / NBRC 1098 / NCYC 1416 / NRRL Y-2227</strain>
    </source>
</reference>
<proteinExistence type="predicted"/>
<feature type="chain" id="PRO_5035146083" evidence="1">
    <location>
        <begin position="25"/>
        <end position="474"/>
    </location>
</feature>
<dbReference type="GO" id="GO:0009277">
    <property type="term" value="C:fungal-type cell wall"/>
    <property type="evidence" value="ECO:0007669"/>
    <property type="project" value="TreeGrafter"/>
</dbReference>
<evidence type="ECO:0000313" key="3">
    <source>
        <dbReference type="EMBL" id="CDF90995.1"/>
    </source>
</evidence>
<evidence type="ECO:0000259" key="2">
    <source>
        <dbReference type="PROSITE" id="PS51762"/>
    </source>
</evidence>
<dbReference type="CDD" id="cd06923">
    <property type="entry name" value="ChtBD1_GH16"/>
    <property type="match status" value="1"/>
</dbReference>
<evidence type="ECO:0000313" key="4">
    <source>
        <dbReference type="Proteomes" id="UP000019375"/>
    </source>
</evidence>
<keyword evidence="4" id="KW-1185">Reference proteome</keyword>
<dbReference type="Proteomes" id="UP000019375">
    <property type="component" value="Unassembled WGS sequence"/>
</dbReference>
<dbReference type="GO" id="GO:0004553">
    <property type="term" value="F:hydrolase activity, hydrolyzing O-glycosyl compounds"/>
    <property type="evidence" value="ECO:0007669"/>
    <property type="project" value="InterPro"/>
</dbReference>
<protein>
    <submittedName>
        <fullName evidence="3">ZYBA0S09-02454g1_1</fullName>
    </submittedName>
</protein>
<dbReference type="PANTHER" id="PTHR10963:SF69">
    <property type="entry name" value="GLYCOSIDASE CRR1-RELATED"/>
    <property type="match status" value="1"/>
</dbReference>
<dbReference type="PROSITE" id="PS51762">
    <property type="entry name" value="GH16_2"/>
    <property type="match status" value="1"/>
</dbReference>
<sequence length="474" mass="53892">MLFFASWRWITSLFLVSGSILVCAELYKPENSIKCSDKNQCPQEWPCCSQYGECGAGPVCLGGCNPKYSFDKLSCAPIPAILPPASINFAAKAIKKAISDTAQEKVLKSHGITHFTNYLITKDKKEAAQMLEKYNFVYSGPARMESTTGDIVLSMPRRSSGSLIAASQSFLYGRASVRMRTGRSRGVITAMVLISAVGDEIDYEFLGSQREEVQSNYFSKGELVYTNMQRISLSSDSWANYHDYEIDWNEERIQWIVDGQVARTLRKDETWDKKLQKYKYPHTPMRLEVALWPGGSEKNHPGTIEWAGGLIDWDNAPDMIENGQFTAHLQQMQVVPHHNPFVPVMASCIRKGKKISYAYSSEPGTDFNQNFLEWYCDMVPNVPGWTASGENIPRKEYLAATNWRRELIPVRFDKSFISDIRRLSFTPNGTMLFNTTKNDWLNQKPSSSSASSNWYHINPIWRLMNLIRQLPEIV</sequence>
<evidence type="ECO:0000256" key="1">
    <source>
        <dbReference type="SAM" id="SignalP"/>
    </source>
</evidence>
<accession>A0A8J2TAP7</accession>
<feature type="signal peptide" evidence="1">
    <location>
        <begin position="1"/>
        <end position="24"/>
    </location>
</feature>
<dbReference type="GO" id="GO:0016757">
    <property type="term" value="F:glycosyltransferase activity"/>
    <property type="evidence" value="ECO:0007669"/>
    <property type="project" value="TreeGrafter"/>
</dbReference>
<dbReference type="Gene3D" id="2.60.120.200">
    <property type="match status" value="1"/>
</dbReference>